<dbReference type="Pfam" id="PF24883">
    <property type="entry name" value="NPHP3_N"/>
    <property type="match status" value="1"/>
</dbReference>
<dbReference type="SUPFAM" id="SSF48452">
    <property type="entry name" value="TPR-like"/>
    <property type="match status" value="1"/>
</dbReference>
<dbReference type="AlphaFoldDB" id="A0A0D2YEZ5"/>
<name>A0A0D2YEZ5_FUSOF</name>
<dbReference type="SUPFAM" id="SSF52540">
    <property type="entry name" value="P-loop containing nucleoside triphosphate hydrolases"/>
    <property type="match status" value="1"/>
</dbReference>
<feature type="compositionally biased region" description="Acidic residues" evidence="2">
    <location>
        <begin position="1071"/>
        <end position="1089"/>
    </location>
</feature>
<feature type="compositionally biased region" description="Acidic residues" evidence="2">
    <location>
        <begin position="1036"/>
        <end position="1056"/>
    </location>
</feature>
<dbReference type="Gene3D" id="3.40.50.300">
    <property type="entry name" value="P-loop containing nucleotide triphosphate hydrolases"/>
    <property type="match status" value="1"/>
</dbReference>
<organism evidence="4 5">
    <name type="scientific">Fusarium oxysporum (strain Fo5176)</name>
    <name type="common">Fusarium vascular wilt</name>
    <dbReference type="NCBI Taxonomy" id="660025"/>
    <lineage>
        <taxon>Eukaryota</taxon>
        <taxon>Fungi</taxon>
        <taxon>Dikarya</taxon>
        <taxon>Ascomycota</taxon>
        <taxon>Pezizomycotina</taxon>
        <taxon>Sordariomycetes</taxon>
        <taxon>Hypocreomycetidae</taxon>
        <taxon>Hypocreales</taxon>
        <taxon>Nectriaceae</taxon>
        <taxon>Fusarium</taxon>
        <taxon>Fusarium oxysporum species complex</taxon>
    </lineage>
</organism>
<protein>
    <recommendedName>
        <fullName evidence="3">Nephrocystin 3-like N-terminal domain-containing protein</fullName>
    </recommendedName>
</protein>
<reference evidence="5" key="1">
    <citation type="journal article" date="2012" name="Mol. Plant Microbe Interact.">
        <title>A highly conserved effector in Fusarium oxysporum is required for full virulence on Arabidopsis.</title>
        <authorList>
            <person name="Thatcher L.F."/>
            <person name="Gardiner D.M."/>
            <person name="Kazan K."/>
            <person name="Manners J."/>
        </authorList>
    </citation>
    <scope>NUCLEOTIDE SEQUENCE [LARGE SCALE GENOMIC DNA]</scope>
    <source>
        <strain evidence="5">Fo5176</strain>
    </source>
</reference>
<dbReference type="Gene3D" id="1.25.40.10">
    <property type="entry name" value="Tetratricopeptide repeat domain"/>
    <property type="match status" value="1"/>
</dbReference>
<dbReference type="EnsemblFungi" id="FOXG_14883T0">
    <property type="protein sequence ID" value="FOXG_14883P0"/>
    <property type="gene ID" value="FOXG_14883"/>
</dbReference>
<dbReference type="STRING" id="426428.A0A0D2YEZ5"/>
<dbReference type="VEuPathDB" id="FungiDB:FOXG_14883"/>
<evidence type="ECO:0000259" key="3">
    <source>
        <dbReference type="Pfam" id="PF24883"/>
    </source>
</evidence>
<feature type="compositionally biased region" description="Basic and acidic residues" evidence="2">
    <location>
        <begin position="1057"/>
        <end position="1070"/>
    </location>
</feature>
<evidence type="ECO:0000313" key="5">
    <source>
        <dbReference type="Proteomes" id="UP000002489"/>
    </source>
</evidence>
<dbReference type="InterPro" id="IPR011990">
    <property type="entry name" value="TPR-like_helical_dom_sf"/>
</dbReference>
<evidence type="ECO:0000256" key="2">
    <source>
        <dbReference type="SAM" id="MobiDB-lite"/>
    </source>
</evidence>
<sequence>MEKPQANKPPSSSSIRNFMPIVPNDDHEYQALKETLLPDSCSWVFSEPEWEEWLKFPEGTRPILALIAEPGAGKSHMAASLHDKLAQRAAEDETGNTCVAHFYFREQDDSWGIFLGGIITVINRIAETNHAACERINAQIAKDDNEINANLWQELVQHLLADVFGPESKFNLFIVFDGLDELRDWGNFKLFLSDFYNDKGLRISIAVTSRPERLDDIPEKTKLVKIEATKKKQTQDLRALIWSEMNSLNNLRRFNRYVQQRIANTIEEASPNMLYAQHMLARLDGMGREGAILRALGGEKPKTLHEIYEIHLEECQRRMPPKHKEVAASLLHWVAFAKRLLTLTEVQSLVKFLGQDEKFSIEEIHELFDKFFNIGGPGYDTEVMARIQASKATAVQDLKQDEDDGHDNIYDDGPLPVTFKERSMRHYFTNSAQNASPFRWGPSEANRRMLVTSADLLHQPRSSVSESLLKYCAVCFVTHFTMLKIEDYTAQEQIEVLEAFAEVMSNKTGVTEIFGKTGYRYGSLGGTTVTDGKVSDWAKLLDNAEIKEKTSDFSVEWWQRVAKNPPTCRLDMAKGYLRHLHQAQNEKEAVEAWGNLQGVLTAAASTKLLMDQAVINFPELFEGEDAYSKDIDPFDETAASLGILNLFGEEMKPDAAAHRAISQVLAQLDLDDPAEKTCRQALELCNPNDDEWYRASTVLSTLLLERKKKKEAYEVANTAVEALSTHEVPPALKRLVYTTCARAQRKLGHSDAALESFAKAKASDPEGITPGEDLVDELKVAERKKDKSEYIQMLKQWTLVERITWIASDYINEGEDRHAHFCDIASETGEQKFIVKFYEEAIAFMDNLDAGTPLRVDLAIIYFEVCQEPEKALAVLDQVFDSRATGIRYPLLGVTALYVMIGAVGHMTNVQLELFRKSRDPAYKAERLASLAGIMQRPLPLCVPPTSLGWTSSPRVGAAYMYMVMGPLDKFQETVQSILDDCFVGLADTVGWNDSYFYLLLAQALALMSTALRGDEMLRRYARIVGSSVFSKVDGTENDGEEEAAEDTAEDAPAEAEEAKESPAEPKSQEEQTEEGDAETSDTSDDEDSIGTPPTDEGDLLDPDDAMYACGGFCNPMREYHWWGNSSMYLYTTFASAMICDECQAEYDAIQRGEKKFKGRYFYGIGQDKLKLPVEGWRGVKNGILRVDGLERMSMGEFLKMLEREVCKGAWERLWAGDAF</sequence>
<reference evidence="4" key="2">
    <citation type="submission" date="2025-08" db="UniProtKB">
        <authorList>
            <consortium name="EnsemblFungi"/>
        </authorList>
    </citation>
    <scope>IDENTIFICATION</scope>
    <source>
        <strain evidence="4">4287 / CBS 123668 / FGSC 9935 / NRRL 34936</strain>
    </source>
</reference>
<dbReference type="PANTHER" id="PTHR10039">
    <property type="entry name" value="AMELOGENIN"/>
    <property type="match status" value="1"/>
</dbReference>
<accession>A0A0D2YEZ5</accession>
<dbReference type="Proteomes" id="UP000002489">
    <property type="component" value="Unassembled WGS sequence"/>
</dbReference>
<evidence type="ECO:0000256" key="1">
    <source>
        <dbReference type="ARBA" id="ARBA00022737"/>
    </source>
</evidence>
<dbReference type="InterPro" id="IPR056884">
    <property type="entry name" value="NPHP3-like_N"/>
</dbReference>
<proteinExistence type="predicted"/>
<feature type="domain" description="Nephrocystin 3-like N-terminal" evidence="3">
    <location>
        <begin position="40"/>
        <end position="210"/>
    </location>
</feature>
<dbReference type="PANTHER" id="PTHR10039:SF17">
    <property type="entry name" value="FUNGAL STAND N-TERMINAL GOODBYE DOMAIN-CONTAINING PROTEIN-RELATED"/>
    <property type="match status" value="1"/>
</dbReference>
<evidence type="ECO:0000313" key="4">
    <source>
        <dbReference type="EnsemblFungi" id="FOXG_14883P0"/>
    </source>
</evidence>
<keyword evidence="1" id="KW-0677">Repeat</keyword>
<dbReference type="InterPro" id="IPR027417">
    <property type="entry name" value="P-loop_NTPase"/>
</dbReference>
<feature type="region of interest" description="Disordered" evidence="2">
    <location>
        <begin position="1032"/>
        <end position="1102"/>
    </location>
</feature>
<gene>
    <name evidence="4" type="primary">28956005</name>
</gene>